<name>A0AAE1VB41_9SOLA</name>
<dbReference type="InterPro" id="IPR004827">
    <property type="entry name" value="bZIP"/>
</dbReference>
<dbReference type="PROSITE" id="PS00036">
    <property type="entry name" value="BZIP_BASIC"/>
    <property type="match status" value="1"/>
</dbReference>
<dbReference type="GO" id="GO:0005634">
    <property type="term" value="C:nucleus"/>
    <property type="evidence" value="ECO:0007669"/>
    <property type="project" value="UniProtKB-SubCell"/>
</dbReference>
<evidence type="ECO:0000256" key="7">
    <source>
        <dbReference type="SAM" id="MobiDB-lite"/>
    </source>
</evidence>
<sequence>MGNNEDEKSCKPEKSSSTAPDQSNIHVYPDWTAMQLNFQAYYGPRLAVPPYANSALAPGHAPHSYMWGPLQAMMPPYGTPYAGIYAHGGVYPHPGVPIDTASLSLDASAKSSGNTDQGLTSQLKGPNGLGMSIGNCSVDNGDGSDNGPSQSGQEGSSDGSNIDTTEVAENSKKRSRETTPNNCKGFGLLSHFVSECQSSSVDIGVLIYEMCSCFSVKFLADGGKRRTLRSPQPTREVNVDSEKGTSVTVNPGNTAEKYTGTVFSPTTMELRNPVGTLLKPSPTNVSQMSPAVPGEAWLQNERELKREKRKQSNRESARRSRLRKQAETEELAMLVQSLTSENLALKSEINKFTANSEKLKVENAALMARLKNKQEGQAEEVTLGKIDDKRLQHVSTANLIVRVNNNGPLDRTNEDAEVHENNNTSGAKLHQLLDASPRTDAVAAR</sequence>
<keyword evidence="5" id="KW-0804">Transcription</keyword>
<gene>
    <name evidence="9" type="ORF">RND71_026219</name>
</gene>
<feature type="region of interest" description="Disordered" evidence="7">
    <location>
        <begin position="280"/>
        <end position="326"/>
    </location>
</feature>
<feature type="region of interest" description="Disordered" evidence="7">
    <location>
        <begin position="423"/>
        <end position="445"/>
    </location>
</feature>
<feature type="region of interest" description="Disordered" evidence="7">
    <location>
        <begin position="108"/>
        <end position="181"/>
    </location>
</feature>
<evidence type="ECO:0000256" key="4">
    <source>
        <dbReference type="ARBA" id="ARBA00023125"/>
    </source>
</evidence>
<evidence type="ECO:0000256" key="5">
    <source>
        <dbReference type="ARBA" id="ARBA00023163"/>
    </source>
</evidence>
<feature type="domain" description="BZIP" evidence="8">
    <location>
        <begin position="303"/>
        <end position="366"/>
    </location>
</feature>
<feature type="region of interest" description="Disordered" evidence="7">
    <location>
        <begin position="1"/>
        <end position="24"/>
    </location>
</feature>
<evidence type="ECO:0000259" key="8">
    <source>
        <dbReference type="PROSITE" id="PS50217"/>
    </source>
</evidence>
<dbReference type="Proteomes" id="UP001291623">
    <property type="component" value="Unassembled WGS sequence"/>
</dbReference>
<evidence type="ECO:0000313" key="10">
    <source>
        <dbReference type="Proteomes" id="UP001291623"/>
    </source>
</evidence>
<feature type="compositionally biased region" description="Polar residues" evidence="7">
    <location>
        <begin position="244"/>
        <end position="253"/>
    </location>
</feature>
<keyword evidence="6" id="KW-0539">Nucleus</keyword>
<keyword evidence="3" id="KW-0805">Transcription regulation</keyword>
<dbReference type="PANTHER" id="PTHR45967">
    <property type="entry name" value="G-BOX-BINDING FACTOR 3-RELATED"/>
    <property type="match status" value="1"/>
</dbReference>
<protein>
    <recommendedName>
        <fullName evidence="8">BZIP domain-containing protein</fullName>
    </recommendedName>
</protein>
<dbReference type="InterPro" id="IPR012900">
    <property type="entry name" value="MFMR"/>
</dbReference>
<dbReference type="Pfam" id="PF00170">
    <property type="entry name" value="bZIP_1"/>
    <property type="match status" value="1"/>
</dbReference>
<dbReference type="Gene3D" id="1.20.5.170">
    <property type="match status" value="1"/>
</dbReference>
<dbReference type="PROSITE" id="PS50217">
    <property type="entry name" value="BZIP"/>
    <property type="match status" value="1"/>
</dbReference>
<evidence type="ECO:0000256" key="6">
    <source>
        <dbReference type="ARBA" id="ARBA00023242"/>
    </source>
</evidence>
<keyword evidence="10" id="KW-1185">Reference proteome</keyword>
<dbReference type="GO" id="GO:0003700">
    <property type="term" value="F:DNA-binding transcription factor activity"/>
    <property type="evidence" value="ECO:0007669"/>
    <property type="project" value="InterPro"/>
</dbReference>
<dbReference type="AlphaFoldDB" id="A0AAE1VB41"/>
<comment type="similarity">
    <text evidence="2">Belongs to the bZIP family.</text>
</comment>
<comment type="caution">
    <text evidence="9">The sequence shown here is derived from an EMBL/GenBank/DDBJ whole genome shotgun (WGS) entry which is preliminary data.</text>
</comment>
<dbReference type="InterPro" id="IPR046347">
    <property type="entry name" value="bZIP_sf"/>
</dbReference>
<dbReference type="GO" id="GO:0000976">
    <property type="term" value="F:transcription cis-regulatory region binding"/>
    <property type="evidence" value="ECO:0007669"/>
    <property type="project" value="UniProtKB-ARBA"/>
</dbReference>
<dbReference type="InterPro" id="IPR044827">
    <property type="entry name" value="GBF-like"/>
</dbReference>
<evidence type="ECO:0000313" key="9">
    <source>
        <dbReference type="EMBL" id="KAK4354025.1"/>
    </source>
</evidence>
<dbReference type="CDD" id="cd14702">
    <property type="entry name" value="bZIP_plant_GBF1"/>
    <property type="match status" value="1"/>
</dbReference>
<proteinExistence type="inferred from homology"/>
<dbReference type="EMBL" id="JAVYJV010000014">
    <property type="protein sequence ID" value="KAK4354025.1"/>
    <property type="molecule type" value="Genomic_DNA"/>
</dbReference>
<feature type="compositionally biased region" description="Basic and acidic residues" evidence="7">
    <location>
        <begin position="1"/>
        <end position="14"/>
    </location>
</feature>
<feature type="region of interest" description="Disordered" evidence="7">
    <location>
        <begin position="227"/>
        <end position="256"/>
    </location>
</feature>
<evidence type="ECO:0000256" key="1">
    <source>
        <dbReference type="ARBA" id="ARBA00004123"/>
    </source>
</evidence>
<organism evidence="9 10">
    <name type="scientific">Anisodus tanguticus</name>
    <dbReference type="NCBI Taxonomy" id="243964"/>
    <lineage>
        <taxon>Eukaryota</taxon>
        <taxon>Viridiplantae</taxon>
        <taxon>Streptophyta</taxon>
        <taxon>Embryophyta</taxon>
        <taxon>Tracheophyta</taxon>
        <taxon>Spermatophyta</taxon>
        <taxon>Magnoliopsida</taxon>
        <taxon>eudicotyledons</taxon>
        <taxon>Gunneridae</taxon>
        <taxon>Pentapetalae</taxon>
        <taxon>asterids</taxon>
        <taxon>lamiids</taxon>
        <taxon>Solanales</taxon>
        <taxon>Solanaceae</taxon>
        <taxon>Solanoideae</taxon>
        <taxon>Hyoscyameae</taxon>
        <taxon>Anisodus</taxon>
    </lineage>
</organism>
<dbReference type="PANTHER" id="PTHR45967:SF30">
    <property type="entry name" value="TRANSCRIPTIONAL ACTIVATOR TAF-1-LIKE ISOFORM X1"/>
    <property type="match status" value="1"/>
</dbReference>
<reference evidence="9" key="1">
    <citation type="submission" date="2023-12" db="EMBL/GenBank/DDBJ databases">
        <title>Genome assembly of Anisodus tanguticus.</title>
        <authorList>
            <person name="Wang Y.-J."/>
        </authorList>
    </citation>
    <scope>NUCLEOTIDE SEQUENCE</scope>
    <source>
        <strain evidence="9">KB-2021</strain>
        <tissue evidence="9">Leaf</tissue>
    </source>
</reference>
<dbReference type="SUPFAM" id="SSF57959">
    <property type="entry name" value="Leucine zipper domain"/>
    <property type="match status" value="1"/>
</dbReference>
<dbReference type="SMART" id="SM00338">
    <property type="entry name" value="BRLZ"/>
    <property type="match status" value="1"/>
</dbReference>
<comment type="subcellular location">
    <subcellularLocation>
        <location evidence="1">Nucleus</location>
    </subcellularLocation>
</comment>
<keyword evidence="4" id="KW-0238">DNA-binding</keyword>
<evidence type="ECO:0000256" key="3">
    <source>
        <dbReference type="ARBA" id="ARBA00023015"/>
    </source>
</evidence>
<dbReference type="Pfam" id="PF07777">
    <property type="entry name" value="MFMR"/>
    <property type="match status" value="1"/>
</dbReference>
<dbReference type="InterPro" id="IPR045314">
    <property type="entry name" value="bZIP_plant_GBF1"/>
</dbReference>
<feature type="compositionally biased region" description="Basic and acidic residues" evidence="7">
    <location>
        <begin position="300"/>
        <end position="318"/>
    </location>
</feature>
<feature type="compositionally biased region" description="Low complexity" evidence="7">
    <location>
        <begin position="147"/>
        <end position="160"/>
    </location>
</feature>
<accession>A0AAE1VB41</accession>
<feature type="compositionally biased region" description="Polar residues" evidence="7">
    <location>
        <begin position="113"/>
        <end position="124"/>
    </location>
</feature>
<feature type="compositionally biased region" description="Polar residues" evidence="7">
    <location>
        <begin position="15"/>
        <end position="24"/>
    </location>
</feature>
<evidence type="ECO:0000256" key="2">
    <source>
        <dbReference type="ARBA" id="ARBA00007163"/>
    </source>
</evidence>